<keyword evidence="3" id="KW-0804">Transcription</keyword>
<evidence type="ECO:0000256" key="3">
    <source>
        <dbReference type="ARBA" id="ARBA00023163"/>
    </source>
</evidence>
<dbReference type="InterPro" id="IPR011991">
    <property type="entry name" value="ArsR-like_HTH"/>
</dbReference>
<keyword evidence="1" id="KW-0805">Transcription regulation</keyword>
<feature type="domain" description="HTH marR-type" evidence="4">
    <location>
        <begin position="10"/>
        <end position="146"/>
    </location>
</feature>
<dbReference type="RefSeq" id="WP_105099195.1">
    <property type="nucleotide sequence ID" value="NZ_CP045720.1"/>
</dbReference>
<evidence type="ECO:0000256" key="2">
    <source>
        <dbReference type="ARBA" id="ARBA00023125"/>
    </source>
</evidence>
<dbReference type="SMART" id="SM00347">
    <property type="entry name" value="HTH_MARR"/>
    <property type="match status" value="1"/>
</dbReference>
<dbReference type="PROSITE" id="PS01117">
    <property type="entry name" value="HTH_MARR_1"/>
    <property type="match status" value="1"/>
</dbReference>
<dbReference type="PRINTS" id="PR00598">
    <property type="entry name" value="HTHMARR"/>
</dbReference>
<evidence type="ECO:0000256" key="1">
    <source>
        <dbReference type="ARBA" id="ARBA00023015"/>
    </source>
</evidence>
<evidence type="ECO:0000259" key="4">
    <source>
        <dbReference type="PROSITE" id="PS50995"/>
    </source>
</evidence>
<dbReference type="PROSITE" id="PS50995">
    <property type="entry name" value="HTH_MARR_2"/>
    <property type="match status" value="1"/>
</dbReference>
<dbReference type="Proteomes" id="UP000315469">
    <property type="component" value="Unassembled WGS sequence"/>
</dbReference>
<keyword evidence="2" id="KW-0238">DNA-binding</keyword>
<organism evidence="5 6">
    <name type="scientific">Pantoea eucalypti</name>
    <dbReference type="NCBI Taxonomy" id="470933"/>
    <lineage>
        <taxon>Bacteria</taxon>
        <taxon>Pseudomonadati</taxon>
        <taxon>Pseudomonadota</taxon>
        <taxon>Gammaproteobacteria</taxon>
        <taxon>Enterobacterales</taxon>
        <taxon>Erwiniaceae</taxon>
        <taxon>Pantoea</taxon>
    </lineage>
</organism>
<evidence type="ECO:0000313" key="6">
    <source>
        <dbReference type="Proteomes" id="UP000315469"/>
    </source>
</evidence>
<dbReference type="InterPro" id="IPR036390">
    <property type="entry name" value="WH_DNA-bd_sf"/>
</dbReference>
<dbReference type="Pfam" id="PF01047">
    <property type="entry name" value="MarR"/>
    <property type="match status" value="1"/>
</dbReference>
<dbReference type="PANTHER" id="PTHR33164:SF57">
    <property type="entry name" value="MARR-FAMILY TRANSCRIPTIONAL REGULATOR"/>
    <property type="match status" value="1"/>
</dbReference>
<reference evidence="5 6" key="1">
    <citation type="submission" date="2019-06" db="EMBL/GenBank/DDBJ databases">
        <title>Taxogenomics and systematics of the genus Pantoea.</title>
        <authorList>
            <person name="Tambong J.T."/>
        </authorList>
    </citation>
    <scope>NUCLEOTIDE SEQUENCE [LARGE SCALE GENOMIC DNA]</scope>
    <source>
        <strain evidence="5 6">LMG 24197</strain>
    </source>
</reference>
<dbReference type="CDD" id="cd00090">
    <property type="entry name" value="HTH_ARSR"/>
    <property type="match status" value="1"/>
</dbReference>
<evidence type="ECO:0000313" key="5">
    <source>
        <dbReference type="EMBL" id="TPV41840.1"/>
    </source>
</evidence>
<sequence>MKSVQNTHKYDALHNCLLTIAGALNRPQRDVAMIKAAGIDLDRALFPLLVQVSRFGPIGVGELADRVGRDYSTVSRQVAKLEETGLVRRQKNRQDKRINEAAITLDGRAMTDKIDAQRVQVYQRVFRHWPESDRETLEQLLSRFVSDFGQTEGDENDEQKSDAG</sequence>
<keyword evidence="6" id="KW-1185">Reference proteome</keyword>
<dbReference type="Gene3D" id="1.10.10.10">
    <property type="entry name" value="Winged helix-like DNA-binding domain superfamily/Winged helix DNA-binding domain"/>
    <property type="match status" value="1"/>
</dbReference>
<proteinExistence type="predicted"/>
<dbReference type="PANTHER" id="PTHR33164">
    <property type="entry name" value="TRANSCRIPTIONAL REGULATOR, MARR FAMILY"/>
    <property type="match status" value="1"/>
</dbReference>
<comment type="caution">
    <text evidence="5">The sequence shown here is derived from an EMBL/GenBank/DDBJ whole genome shotgun (WGS) entry which is preliminary data.</text>
</comment>
<dbReference type="InterPro" id="IPR036388">
    <property type="entry name" value="WH-like_DNA-bd_sf"/>
</dbReference>
<gene>
    <name evidence="5" type="ORF">FJW02_03990</name>
</gene>
<dbReference type="SUPFAM" id="SSF46785">
    <property type="entry name" value="Winged helix' DNA-binding domain"/>
    <property type="match status" value="1"/>
</dbReference>
<dbReference type="InterPro" id="IPR023187">
    <property type="entry name" value="Tscrpt_reg_MarR-type_CS"/>
</dbReference>
<dbReference type="GeneID" id="90521161"/>
<accession>A0ABY2ZNV1</accession>
<name>A0ABY2ZNV1_9GAMM</name>
<dbReference type="InterPro" id="IPR039422">
    <property type="entry name" value="MarR/SlyA-like"/>
</dbReference>
<protein>
    <submittedName>
        <fullName evidence="5">Winged helix-turn-helix transcriptional regulator</fullName>
    </submittedName>
</protein>
<dbReference type="InterPro" id="IPR000835">
    <property type="entry name" value="HTH_MarR-typ"/>
</dbReference>
<dbReference type="EMBL" id="VHJB01000032">
    <property type="protein sequence ID" value="TPV41840.1"/>
    <property type="molecule type" value="Genomic_DNA"/>
</dbReference>